<gene>
    <name evidence="2" type="ORF">C1H66_12980</name>
</gene>
<organism evidence="2 3">
    <name type="scientific">Halomonas heilongjiangensis</name>
    <dbReference type="NCBI Taxonomy" id="1387883"/>
    <lineage>
        <taxon>Bacteria</taxon>
        <taxon>Pseudomonadati</taxon>
        <taxon>Pseudomonadota</taxon>
        <taxon>Gammaproteobacteria</taxon>
        <taxon>Oceanospirillales</taxon>
        <taxon>Halomonadaceae</taxon>
        <taxon>Halomonas</taxon>
    </lineage>
</organism>
<dbReference type="PANTHER" id="PTHR36966">
    <property type="entry name" value="REP-ASSOCIATED TYROSINE TRANSPOSASE"/>
    <property type="match status" value="1"/>
</dbReference>
<dbReference type="OrthoDB" id="9794403at2"/>
<dbReference type="PANTHER" id="PTHR36966:SF1">
    <property type="entry name" value="REP-ASSOCIATED TYROSINE TRANSPOSASE"/>
    <property type="match status" value="1"/>
</dbReference>
<dbReference type="InterPro" id="IPR036515">
    <property type="entry name" value="Transposase_17_sf"/>
</dbReference>
<feature type="domain" description="Transposase IS200-like" evidence="1">
    <location>
        <begin position="16"/>
        <end position="123"/>
    </location>
</feature>
<evidence type="ECO:0000313" key="3">
    <source>
        <dbReference type="Proteomes" id="UP000235346"/>
    </source>
</evidence>
<dbReference type="InterPro" id="IPR002686">
    <property type="entry name" value="Transposase_17"/>
</dbReference>
<dbReference type="NCBIfam" id="NF047646">
    <property type="entry name" value="REP_Tyr_transpos"/>
    <property type="match status" value="1"/>
</dbReference>
<keyword evidence="3" id="KW-1185">Reference proteome</keyword>
<dbReference type="InterPro" id="IPR052715">
    <property type="entry name" value="RAYT_transposase"/>
</dbReference>
<dbReference type="EMBL" id="PNRE01000056">
    <property type="protein sequence ID" value="PMR68947.1"/>
    <property type="molecule type" value="Genomic_DNA"/>
</dbReference>
<dbReference type="AlphaFoldDB" id="A0A2N7TL80"/>
<protein>
    <submittedName>
        <fullName evidence="2">Transposase</fullName>
    </submittedName>
</protein>
<dbReference type="GO" id="GO:0043565">
    <property type="term" value="F:sequence-specific DNA binding"/>
    <property type="evidence" value="ECO:0007669"/>
    <property type="project" value="TreeGrafter"/>
</dbReference>
<accession>A0A2N7TL80</accession>
<sequence length="144" mass="16689">MDLPRSHALRKGRRSIPGYCYLITVVTKERFPWFSDFEYAAMACRSFYSDSVVAQSDTLAHVVMPDHVHWLLQLKGELSEAVRLYKASVSLEVKPGMWQRGFHDRALRSDEDLRQVARYIVANPLRAGLVEDIGQYPYWNAVWL</sequence>
<name>A0A2N7TL80_9GAMM</name>
<dbReference type="Gene3D" id="3.30.70.1290">
    <property type="entry name" value="Transposase IS200-like"/>
    <property type="match status" value="1"/>
</dbReference>
<proteinExistence type="predicted"/>
<dbReference type="SUPFAM" id="SSF143422">
    <property type="entry name" value="Transposase IS200-like"/>
    <property type="match status" value="1"/>
</dbReference>
<reference evidence="2 3" key="1">
    <citation type="submission" date="2018-01" db="EMBL/GenBank/DDBJ databases">
        <title>Halomonas endophytica sp. nov., isolated from storage liquid in the stems of Populus euphratica.</title>
        <authorList>
            <person name="Chen C."/>
        </authorList>
    </citation>
    <scope>NUCLEOTIDE SEQUENCE [LARGE SCALE GENOMIC DNA]</scope>
    <source>
        <strain evidence="2 3">DSM 26881</strain>
    </source>
</reference>
<comment type="caution">
    <text evidence="2">The sequence shown here is derived from an EMBL/GenBank/DDBJ whole genome shotgun (WGS) entry which is preliminary data.</text>
</comment>
<dbReference type="GO" id="GO:0004803">
    <property type="term" value="F:transposase activity"/>
    <property type="evidence" value="ECO:0007669"/>
    <property type="project" value="InterPro"/>
</dbReference>
<dbReference type="Proteomes" id="UP000235346">
    <property type="component" value="Unassembled WGS sequence"/>
</dbReference>
<evidence type="ECO:0000259" key="1">
    <source>
        <dbReference type="SMART" id="SM01321"/>
    </source>
</evidence>
<dbReference type="GO" id="GO:0006313">
    <property type="term" value="P:DNA transposition"/>
    <property type="evidence" value="ECO:0007669"/>
    <property type="project" value="InterPro"/>
</dbReference>
<evidence type="ECO:0000313" key="2">
    <source>
        <dbReference type="EMBL" id="PMR68947.1"/>
    </source>
</evidence>
<dbReference type="SMART" id="SM01321">
    <property type="entry name" value="Y1_Tnp"/>
    <property type="match status" value="1"/>
</dbReference>